<reference evidence="2 3" key="1">
    <citation type="submission" date="2023-07" db="EMBL/GenBank/DDBJ databases">
        <title>Sorghum-associated microbial communities from plants grown in Nebraska, USA.</title>
        <authorList>
            <person name="Schachtman D."/>
        </authorList>
    </citation>
    <scope>NUCLEOTIDE SEQUENCE [LARGE SCALE GENOMIC DNA]</scope>
    <source>
        <strain evidence="2 3">DS2154</strain>
    </source>
</reference>
<accession>A0ABU1MVY0</accession>
<feature type="domain" description="Bacterial bifunctional deaminase-reductase C-terminal" evidence="1">
    <location>
        <begin position="8"/>
        <end position="168"/>
    </location>
</feature>
<dbReference type="RefSeq" id="WP_082564738.1">
    <property type="nucleotide sequence ID" value="NZ_BMLD01000008.1"/>
</dbReference>
<comment type="caution">
    <text evidence="2">The sequence shown here is derived from an EMBL/GenBank/DDBJ whole genome shotgun (WGS) entry which is preliminary data.</text>
</comment>
<dbReference type="Pfam" id="PF01872">
    <property type="entry name" value="RibD_C"/>
    <property type="match status" value="1"/>
</dbReference>
<proteinExistence type="predicted"/>
<dbReference type="InterPro" id="IPR002734">
    <property type="entry name" value="RibDG_C"/>
</dbReference>
<keyword evidence="3" id="KW-1185">Reference proteome</keyword>
<organism evidence="2 3">
    <name type="scientific">Caulobacter rhizosphaerae</name>
    <dbReference type="NCBI Taxonomy" id="2010972"/>
    <lineage>
        <taxon>Bacteria</taxon>
        <taxon>Pseudomonadati</taxon>
        <taxon>Pseudomonadota</taxon>
        <taxon>Alphaproteobacteria</taxon>
        <taxon>Caulobacterales</taxon>
        <taxon>Caulobacteraceae</taxon>
        <taxon>Caulobacter</taxon>
    </lineage>
</organism>
<dbReference type="EMBL" id="JAVDRL010000003">
    <property type="protein sequence ID" value="MDR6530342.1"/>
    <property type="molecule type" value="Genomic_DNA"/>
</dbReference>
<protein>
    <submittedName>
        <fullName evidence="2">Dihydrofolate reductase</fullName>
    </submittedName>
</protein>
<dbReference type="PANTHER" id="PTHR38011">
    <property type="entry name" value="DIHYDROFOLATE REDUCTASE FAMILY PROTEIN (AFU_ORTHOLOGUE AFUA_8G06820)"/>
    <property type="match status" value="1"/>
</dbReference>
<sequence length="185" mass="19753">MAVIRGLIAASLDGYVAGLDGSVATLAPFVSVDHGYQRFIEQVGTVVMGRRTYDLIPSLGVGWPYAGKRALVLTSGRGSSVREKTRFWTDGLPALVAHLRDLDDGDVWVVGGGRLMAGMIEAGALDRLELLVAPVLLGEGRSLFPKASAGLRDMRLNGVEALERGVVLLDYGLSYRRVRTLAVAS</sequence>
<dbReference type="InterPro" id="IPR050765">
    <property type="entry name" value="Riboflavin_Biosynth_HTPR"/>
</dbReference>
<dbReference type="Gene3D" id="3.40.430.10">
    <property type="entry name" value="Dihydrofolate Reductase, subunit A"/>
    <property type="match status" value="1"/>
</dbReference>
<dbReference type="Proteomes" id="UP001262754">
    <property type="component" value="Unassembled WGS sequence"/>
</dbReference>
<gene>
    <name evidence="2" type="ORF">J2800_001078</name>
</gene>
<evidence type="ECO:0000313" key="2">
    <source>
        <dbReference type="EMBL" id="MDR6530342.1"/>
    </source>
</evidence>
<dbReference type="InterPro" id="IPR024072">
    <property type="entry name" value="DHFR-like_dom_sf"/>
</dbReference>
<evidence type="ECO:0000313" key="3">
    <source>
        <dbReference type="Proteomes" id="UP001262754"/>
    </source>
</evidence>
<name>A0ABU1MVY0_9CAUL</name>
<dbReference type="PANTHER" id="PTHR38011:SF11">
    <property type="entry name" value="2,5-DIAMINO-6-RIBOSYLAMINO-4(3H)-PYRIMIDINONE 5'-PHOSPHATE REDUCTASE"/>
    <property type="match status" value="1"/>
</dbReference>
<evidence type="ECO:0000259" key="1">
    <source>
        <dbReference type="Pfam" id="PF01872"/>
    </source>
</evidence>
<dbReference type="SUPFAM" id="SSF53597">
    <property type="entry name" value="Dihydrofolate reductase-like"/>
    <property type="match status" value="1"/>
</dbReference>